<dbReference type="NCBIfam" id="TIGR00563">
    <property type="entry name" value="rsmB"/>
    <property type="match status" value="1"/>
</dbReference>
<dbReference type="NCBIfam" id="NF011494">
    <property type="entry name" value="PRK14902.1"/>
    <property type="match status" value="1"/>
</dbReference>
<gene>
    <name evidence="16" type="primary">rsmB</name>
    <name evidence="16" type="ORF">NM686_017040</name>
</gene>
<dbReference type="SUPFAM" id="SSF53335">
    <property type="entry name" value="S-adenosyl-L-methionine-dependent methyltransferases"/>
    <property type="match status" value="1"/>
</dbReference>
<feature type="binding site" evidence="14">
    <location>
        <position position="317"/>
    </location>
    <ligand>
        <name>S-adenosyl-L-methionine</name>
        <dbReference type="ChEBI" id="CHEBI:59789"/>
    </ligand>
</feature>
<evidence type="ECO:0000256" key="7">
    <source>
        <dbReference type="ARBA" id="ARBA00022603"/>
    </source>
</evidence>
<dbReference type="PROSITE" id="PS51686">
    <property type="entry name" value="SAM_MT_RSMB_NOP"/>
    <property type="match status" value="1"/>
</dbReference>
<dbReference type="InterPro" id="IPR001678">
    <property type="entry name" value="MeTrfase_RsmB-F_NOP2_dom"/>
</dbReference>
<dbReference type="Gene3D" id="3.40.50.150">
    <property type="entry name" value="Vaccinia Virus protein VP39"/>
    <property type="match status" value="1"/>
</dbReference>
<dbReference type="Gene3D" id="3.30.70.1170">
    <property type="entry name" value="Sun protein, domain 3"/>
    <property type="match status" value="1"/>
</dbReference>
<dbReference type="PANTHER" id="PTHR22807">
    <property type="entry name" value="NOP2 YEAST -RELATED NOL1/NOP2/FMU SUN DOMAIN-CONTAINING"/>
    <property type="match status" value="1"/>
</dbReference>
<feature type="binding site" evidence="14">
    <location>
        <position position="300"/>
    </location>
    <ligand>
        <name>S-adenosyl-L-methionine</name>
        <dbReference type="ChEBI" id="CHEBI:59789"/>
    </ligand>
</feature>
<evidence type="ECO:0000313" key="17">
    <source>
        <dbReference type="Proteomes" id="UP001162780"/>
    </source>
</evidence>
<dbReference type="InterPro" id="IPR018314">
    <property type="entry name" value="RsmB/NOL1/NOP2-like_CS"/>
</dbReference>
<reference evidence="16" key="1">
    <citation type="submission" date="2022-11" db="EMBL/GenBank/DDBJ databases">
        <title>Methylomonas rapida sp. nov., Carotenoid-Producing Obligate Methanotrophs with High Growth Characteristics and Biotechnological Potential.</title>
        <authorList>
            <person name="Tikhonova E.N."/>
            <person name="Suleimanov R.Z."/>
            <person name="Miroshnikov K."/>
            <person name="Oshkin I.Y."/>
            <person name="Belova S.E."/>
            <person name="Danilova O.V."/>
            <person name="Ashikhmin A."/>
            <person name="Konopkin A."/>
            <person name="But S.Y."/>
            <person name="Khmelenina V.N."/>
            <person name="Kuznetsov N."/>
            <person name="Pimenov N.V."/>
            <person name="Dedysh S.N."/>
        </authorList>
    </citation>
    <scope>NUCLEOTIDE SEQUENCE</scope>
    <source>
        <strain evidence="16">MP1</strain>
    </source>
</reference>
<dbReference type="GO" id="GO:0032259">
    <property type="term" value="P:methylation"/>
    <property type="evidence" value="ECO:0007669"/>
    <property type="project" value="UniProtKB-KW"/>
</dbReference>
<dbReference type="GO" id="GO:0008168">
    <property type="term" value="F:methyltransferase activity"/>
    <property type="evidence" value="ECO:0007669"/>
    <property type="project" value="UniProtKB-KW"/>
</dbReference>
<dbReference type="InterPro" id="IPR004573">
    <property type="entry name" value="rRNA_ssu_MeTfrase_B"/>
</dbReference>
<dbReference type="SUPFAM" id="SSF48013">
    <property type="entry name" value="NusB-like"/>
    <property type="match status" value="1"/>
</dbReference>
<comment type="similarity">
    <text evidence="3 14">Belongs to the class I-like SAM-binding methyltransferase superfamily. RsmB/NOP family.</text>
</comment>
<name>A0ABY7GFL5_9GAMM</name>
<comment type="catalytic activity">
    <reaction evidence="13">
        <text>cytidine(967) in 16S rRNA + S-adenosyl-L-methionine = 5-methylcytidine(967) in 16S rRNA + S-adenosyl-L-homocysteine + H(+)</text>
        <dbReference type="Rhea" id="RHEA:42748"/>
        <dbReference type="Rhea" id="RHEA-COMP:10219"/>
        <dbReference type="Rhea" id="RHEA-COMP:10220"/>
        <dbReference type="ChEBI" id="CHEBI:15378"/>
        <dbReference type="ChEBI" id="CHEBI:57856"/>
        <dbReference type="ChEBI" id="CHEBI:59789"/>
        <dbReference type="ChEBI" id="CHEBI:74483"/>
        <dbReference type="ChEBI" id="CHEBI:82748"/>
        <dbReference type="EC" id="2.1.1.176"/>
    </reaction>
</comment>
<evidence type="ECO:0000256" key="8">
    <source>
        <dbReference type="ARBA" id="ARBA00022679"/>
    </source>
</evidence>
<accession>A0ABY7GFL5</accession>
<dbReference type="InterPro" id="IPR054728">
    <property type="entry name" value="RsmB-like_ferredoxin"/>
</dbReference>
<comment type="subcellular location">
    <subcellularLocation>
        <location evidence="2">Cytoplasm</location>
    </subcellularLocation>
</comment>
<keyword evidence="6" id="KW-0698">rRNA processing</keyword>
<evidence type="ECO:0000256" key="10">
    <source>
        <dbReference type="ARBA" id="ARBA00022884"/>
    </source>
</evidence>
<evidence type="ECO:0000256" key="1">
    <source>
        <dbReference type="ARBA" id="ARBA00002724"/>
    </source>
</evidence>
<protein>
    <recommendedName>
        <fullName evidence="4">16S rRNA (cytosine(967)-C(5))-methyltransferase</fullName>
        <ecNumber evidence="4">2.1.1.176</ecNumber>
    </recommendedName>
    <alternativeName>
        <fullName evidence="11">16S rRNA m5C967 methyltransferase</fullName>
    </alternativeName>
    <alternativeName>
        <fullName evidence="12">rRNA (cytosine-C(5)-)-methyltransferase RsmB</fullName>
    </alternativeName>
</protein>
<evidence type="ECO:0000256" key="14">
    <source>
        <dbReference type="PROSITE-ProRule" id="PRU01023"/>
    </source>
</evidence>
<evidence type="ECO:0000256" key="2">
    <source>
        <dbReference type="ARBA" id="ARBA00004496"/>
    </source>
</evidence>
<evidence type="ECO:0000313" key="16">
    <source>
        <dbReference type="EMBL" id="WAR44062.1"/>
    </source>
</evidence>
<dbReference type="Proteomes" id="UP001162780">
    <property type="component" value="Chromosome"/>
</dbReference>
<evidence type="ECO:0000256" key="6">
    <source>
        <dbReference type="ARBA" id="ARBA00022552"/>
    </source>
</evidence>
<dbReference type="Pfam" id="PF22458">
    <property type="entry name" value="RsmF-B_ferredox"/>
    <property type="match status" value="1"/>
</dbReference>
<dbReference type="PROSITE" id="PS01153">
    <property type="entry name" value="NOL1_NOP2_SUN"/>
    <property type="match status" value="1"/>
</dbReference>
<keyword evidence="8 14" id="KW-0808">Transferase</keyword>
<feature type="binding site" evidence="14">
    <location>
        <begin position="250"/>
        <end position="256"/>
    </location>
    <ligand>
        <name>S-adenosyl-L-methionine</name>
        <dbReference type="ChEBI" id="CHEBI:59789"/>
    </ligand>
</feature>
<evidence type="ECO:0000256" key="11">
    <source>
        <dbReference type="ARBA" id="ARBA00030399"/>
    </source>
</evidence>
<dbReference type="CDD" id="cd02440">
    <property type="entry name" value="AdoMet_MTases"/>
    <property type="match status" value="1"/>
</dbReference>
<evidence type="ECO:0000256" key="4">
    <source>
        <dbReference type="ARBA" id="ARBA00012140"/>
    </source>
</evidence>
<dbReference type="InterPro" id="IPR006027">
    <property type="entry name" value="NusB_RsmB_TIM44"/>
</dbReference>
<keyword evidence="7 14" id="KW-0489">Methyltransferase</keyword>
<dbReference type="Pfam" id="PF01189">
    <property type="entry name" value="Methyltr_RsmB-F"/>
    <property type="match status" value="1"/>
</dbReference>
<evidence type="ECO:0000256" key="5">
    <source>
        <dbReference type="ARBA" id="ARBA00022490"/>
    </source>
</evidence>
<evidence type="ECO:0000256" key="12">
    <source>
        <dbReference type="ARBA" id="ARBA00031088"/>
    </source>
</evidence>
<evidence type="ECO:0000256" key="9">
    <source>
        <dbReference type="ARBA" id="ARBA00022691"/>
    </source>
</evidence>
<dbReference type="PRINTS" id="PR02008">
    <property type="entry name" value="RCMTFAMILY"/>
</dbReference>
<feature type="active site" description="Nucleophile" evidence="14">
    <location>
        <position position="370"/>
    </location>
</feature>
<organism evidence="16 17">
    <name type="scientific">Methylomonas rapida</name>
    <dbReference type="NCBI Taxonomy" id="2963939"/>
    <lineage>
        <taxon>Bacteria</taxon>
        <taxon>Pseudomonadati</taxon>
        <taxon>Pseudomonadota</taxon>
        <taxon>Gammaproteobacteria</taxon>
        <taxon>Methylococcales</taxon>
        <taxon>Methylococcaceae</taxon>
        <taxon>Methylomonas</taxon>
    </lineage>
</organism>
<dbReference type="InterPro" id="IPR029063">
    <property type="entry name" value="SAM-dependent_MTases_sf"/>
</dbReference>
<dbReference type="InterPro" id="IPR049560">
    <property type="entry name" value="MeTrfase_RsmB-F_NOP2_cat"/>
</dbReference>
<dbReference type="Gene3D" id="1.10.940.10">
    <property type="entry name" value="NusB-like"/>
    <property type="match status" value="1"/>
</dbReference>
<keyword evidence="5" id="KW-0963">Cytoplasm</keyword>
<keyword evidence="17" id="KW-1185">Reference proteome</keyword>
<dbReference type="InterPro" id="IPR023267">
    <property type="entry name" value="RCMT"/>
</dbReference>
<proteinExistence type="inferred from homology"/>
<dbReference type="PANTHER" id="PTHR22807:SF61">
    <property type="entry name" value="NOL1_NOP2_SUN FAMILY PROTEIN _ ANTITERMINATION NUSB DOMAIN-CONTAINING PROTEIN"/>
    <property type="match status" value="1"/>
</dbReference>
<evidence type="ECO:0000256" key="3">
    <source>
        <dbReference type="ARBA" id="ARBA00007494"/>
    </source>
</evidence>
<dbReference type="EC" id="2.1.1.176" evidence="4"/>
<feature type="binding site" evidence="14">
    <location>
        <position position="274"/>
    </location>
    <ligand>
        <name>S-adenosyl-L-methionine</name>
        <dbReference type="ChEBI" id="CHEBI:59789"/>
    </ligand>
</feature>
<dbReference type="InterPro" id="IPR035926">
    <property type="entry name" value="NusB-like_sf"/>
</dbReference>
<sequence length="429" mass="47509">MNLRGCAAKILAHVISDGQSLTAALDNHLGKIHNPQDRAFVQAACYGVIRHYFTLDHELNQLLGKPLKQKDGDIKALLLIGLYQLQYMRVKPHAAVSETVAATKHKPWAKSLVNAILRNYLRAAETLQTACQSSPEARLNHPDWLIRQVEQCWPDQANAILNANDQAPPMALRVNRLQGSRDDYLATLNQHGIGAQTVNFCDSALILDQPLSVEQLPGFREGRVSVQDVAAQLAAELLDVQPGQSVLDLCAAPGGKTAAILERQPELKSLLAIDVDDKRLQRVTDNLQRLRLKAEILAADASQDWAGDRRFDRILLDAPCSGFGVIRRHPDIKLLRRDSDIATLQTLQAKILDAAWRLLAPGGILLYATCSILKQENEQQIGQFLKNHADAMELPIAAAWGQARPHGRQILTGSWQMDGFYYAKIGKRL</sequence>
<dbReference type="Pfam" id="PF01029">
    <property type="entry name" value="NusB"/>
    <property type="match status" value="1"/>
</dbReference>
<keyword evidence="9 14" id="KW-0949">S-adenosyl-L-methionine</keyword>
<dbReference type="NCBIfam" id="NF008149">
    <property type="entry name" value="PRK10901.1"/>
    <property type="match status" value="1"/>
</dbReference>
<evidence type="ECO:0000259" key="15">
    <source>
        <dbReference type="PROSITE" id="PS51686"/>
    </source>
</evidence>
<keyword evidence="10 14" id="KW-0694">RNA-binding</keyword>
<feature type="domain" description="SAM-dependent MTase RsmB/NOP-type" evidence="15">
    <location>
        <begin position="160"/>
        <end position="428"/>
    </location>
</feature>
<dbReference type="RefSeq" id="WP_255189051.1">
    <property type="nucleotide sequence ID" value="NZ_CP113517.1"/>
</dbReference>
<evidence type="ECO:0000256" key="13">
    <source>
        <dbReference type="ARBA" id="ARBA00047283"/>
    </source>
</evidence>
<comment type="function">
    <text evidence="1">Specifically methylates the cytosine at position 967 (m5C967) of 16S rRNA.</text>
</comment>
<dbReference type="EMBL" id="CP113517">
    <property type="protein sequence ID" value="WAR44062.1"/>
    <property type="molecule type" value="Genomic_DNA"/>
</dbReference>